<keyword evidence="1" id="KW-0472">Membrane</keyword>
<dbReference type="RefSeq" id="WP_190928098.1">
    <property type="nucleotide sequence ID" value="NZ_JACXAC010000006.1"/>
</dbReference>
<protein>
    <submittedName>
        <fullName evidence="2">Uncharacterized protein</fullName>
    </submittedName>
</protein>
<name>A0ABR8JYW7_9BACT</name>
<keyword evidence="3" id="KW-1185">Reference proteome</keyword>
<feature type="transmembrane region" description="Helical" evidence="1">
    <location>
        <begin position="20"/>
        <end position="40"/>
    </location>
</feature>
<comment type="caution">
    <text evidence="2">The sequence shown here is derived from an EMBL/GenBank/DDBJ whole genome shotgun (WGS) entry which is preliminary data.</text>
</comment>
<dbReference type="Proteomes" id="UP000606003">
    <property type="component" value="Unassembled WGS sequence"/>
</dbReference>
<dbReference type="Pfam" id="PF22503">
    <property type="entry name" value="DUF6992"/>
    <property type="match status" value="1"/>
</dbReference>
<dbReference type="EMBL" id="JACXAC010000006">
    <property type="protein sequence ID" value="MBD2724385.1"/>
    <property type="molecule type" value="Genomic_DNA"/>
</dbReference>
<feature type="transmembrane region" description="Helical" evidence="1">
    <location>
        <begin position="52"/>
        <end position="72"/>
    </location>
</feature>
<accession>A0ABR8JYW7</accession>
<keyword evidence="1" id="KW-1133">Transmembrane helix</keyword>
<evidence type="ECO:0000256" key="1">
    <source>
        <dbReference type="SAM" id="Phobius"/>
    </source>
</evidence>
<sequence length="167" mass="18603">MFLALDVAALHQAREALLGRGLAVLAAWVLLNLLVSGHYLSRADKRRPAYYFHGMNVGWALVNGLLAAWGIYHLQPAAPSGLGLADVVQAQLFNENLFLFNAGLDVAYIMTGYYLRARAALPGETRPARLLGFGRSLWLQGGFLLVFDALMWGWLHWQGRGWLPWLQ</sequence>
<keyword evidence="1" id="KW-0812">Transmembrane</keyword>
<gene>
    <name evidence="2" type="ORF">IC234_19820</name>
</gene>
<evidence type="ECO:0000313" key="3">
    <source>
        <dbReference type="Proteomes" id="UP000606003"/>
    </source>
</evidence>
<dbReference type="InterPro" id="IPR054261">
    <property type="entry name" value="DUF6992"/>
</dbReference>
<proteinExistence type="predicted"/>
<evidence type="ECO:0000313" key="2">
    <source>
        <dbReference type="EMBL" id="MBD2724385.1"/>
    </source>
</evidence>
<feature type="transmembrane region" description="Helical" evidence="1">
    <location>
        <begin position="97"/>
        <end position="115"/>
    </location>
</feature>
<feature type="transmembrane region" description="Helical" evidence="1">
    <location>
        <begin position="136"/>
        <end position="155"/>
    </location>
</feature>
<reference evidence="2 3" key="1">
    <citation type="submission" date="2020-09" db="EMBL/GenBank/DDBJ databases">
        <authorList>
            <person name="Kim M.K."/>
        </authorList>
    </citation>
    <scope>NUCLEOTIDE SEQUENCE [LARGE SCALE GENOMIC DNA]</scope>
    <source>
        <strain evidence="2 3">BT189</strain>
    </source>
</reference>
<organism evidence="2 3">
    <name type="scientific">Hymenobacter armeniacus</name>
    <dbReference type="NCBI Taxonomy" id="2771358"/>
    <lineage>
        <taxon>Bacteria</taxon>
        <taxon>Pseudomonadati</taxon>
        <taxon>Bacteroidota</taxon>
        <taxon>Cytophagia</taxon>
        <taxon>Cytophagales</taxon>
        <taxon>Hymenobacteraceae</taxon>
        <taxon>Hymenobacter</taxon>
    </lineage>
</organism>